<sequence>MWNGKFTENAQKVSRQGCAHCPRKWAQGEASKTRRECKALYQDWGTASLVQESARRCTGTRARSQLYKVQELCVRQLTVPSPGEVPAVACEGWALRGGLTWGRPEPAPLLGGGLAPAAARGALPGPVRCLLRG</sequence>
<reference evidence="1" key="1">
    <citation type="journal article" date="2022" name="bioRxiv">
        <title>Sequencing and chromosome-scale assembly of the giantPleurodeles waltlgenome.</title>
        <authorList>
            <person name="Brown T."/>
            <person name="Elewa A."/>
            <person name="Iarovenko S."/>
            <person name="Subramanian E."/>
            <person name="Araus A.J."/>
            <person name="Petzold A."/>
            <person name="Susuki M."/>
            <person name="Suzuki K.-i.T."/>
            <person name="Hayashi T."/>
            <person name="Toyoda A."/>
            <person name="Oliveira C."/>
            <person name="Osipova E."/>
            <person name="Leigh N.D."/>
            <person name="Simon A."/>
            <person name="Yun M.H."/>
        </authorList>
    </citation>
    <scope>NUCLEOTIDE SEQUENCE</scope>
    <source>
        <strain evidence="1">20211129_DDA</strain>
        <tissue evidence="1">Liver</tissue>
    </source>
</reference>
<keyword evidence="2" id="KW-1185">Reference proteome</keyword>
<evidence type="ECO:0000313" key="1">
    <source>
        <dbReference type="EMBL" id="KAJ1197113.1"/>
    </source>
</evidence>
<accession>A0AAV7V768</accession>
<protein>
    <submittedName>
        <fullName evidence="1">Uncharacterized protein</fullName>
    </submittedName>
</protein>
<proteinExistence type="predicted"/>
<dbReference type="Proteomes" id="UP001066276">
    <property type="component" value="Chromosome 2_1"/>
</dbReference>
<organism evidence="1 2">
    <name type="scientific">Pleurodeles waltl</name>
    <name type="common">Iberian ribbed newt</name>
    <dbReference type="NCBI Taxonomy" id="8319"/>
    <lineage>
        <taxon>Eukaryota</taxon>
        <taxon>Metazoa</taxon>
        <taxon>Chordata</taxon>
        <taxon>Craniata</taxon>
        <taxon>Vertebrata</taxon>
        <taxon>Euteleostomi</taxon>
        <taxon>Amphibia</taxon>
        <taxon>Batrachia</taxon>
        <taxon>Caudata</taxon>
        <taxon>Salamandroidea</taxon>
        <taxon>Salamandridae</taxon>
        <taxon>Pleurodelinae</taxon>
        <taxon>Pleurodeles</taxon>
    </lineage>
</organism>
<dbReference type="EMBL" id="JANPWB010000003">
    <property type="protein sequence ID" value="KAJ1197113.1"/>
    <property type="molecule type" value="Genomic_DNA"/>
</dbReference>
<evidence type="ECO:0000313" key="2">
    <source>
        <dbReference type="Proteomes" id="UP001066276"/>
    </source>
</evidence>
<comment type="caution">
    <text evidence="1">The sequence shown here is derived from an EMBL/GenBank/DDBJ whole genome shotgun (WGS) entry which is preliminary data.</text>
</comment>
<dbReference type="AlphaFoldDB" id="A0AAV7V768"/>
<gene>
    <name evidence="1" type="ORF">NDU88_000975</name>
</gene>
<name>A0AAV7V768_PLEWA</name>